<evidence type="ECO:0000259" key="13">
    <source>
        <dbReference type="PROSITE" id="PS50893"/>
    </source>
</evidence>
<reference evidence="14 15" key="1">
    <citation type="submission" date="2020-04" db="EMBL/GenBank/DDBJ databases">
        <title>Plant Genome Project.</title>
        <authorList>
            <person name="Zhang R.-G."/>
        </authorList>
    </citation>
    <scope>NUCLEOTIDE SEQUENCE [LARGE SCALE GENOMIC DNA]</scope>
    <source>
        <strain evidence="14">YNK0</strain>
        <tissue evidence="14">Leaf</tissue>
    </source>
</reference>
<dbReference type="Pfam" id="PF22936">
    <property type="entry name" value="Pol_BBD"/>
    <property type="match status" value="1"/>
</dbReference>
<evidence type="ECO:0000259" key="12">
    <source>
        <dbReference type="PROSITE" id="PS50158"/>
    </source>
</evidence>
<dbReference type="SMART" id="SM00343">
    <property type="entry name" value="ZnF_C2HC"/>
    <property type="match status" value="1"/>
</dbReference>
<evidence type="ECO:0000256" key="1">
    <source>
        <dbReference type="ARBA" id="ARBA00004141"/>
    </source>
</evidence>
<dbReference type="InterPro" id="IPR054722">
    <property type="entry name" value="PolX-like_BBD"/>
</dbReference>
<dbReference type="PANTHER" id="PTHR48041">
    <property type="entry name" value="ABC TRANSPORTER G FAMILY MEMBER 28"/>
    <property type="match status" value="1"/>
</dbReference>
<evidence type="ECO:0000256" key="6">
    <source>
        <dbReference type="ARBA" id="ARBA00022989"/>
    </source>
</evidence>
<dbReference type="GO" id="GO:0016020">
    <property type="term" value="C:membrane"/>
    <property type="evidence" value="ECO:0007669"/>
    <property type="project" value="UniProtKB-SubCell"/>
</dbReference>
<dbReference type="InterPro" id="IPR001878">
    <property type="entry name" value="Znf_CCHC"/>
</dbReference>
<evidence type="ECO:0000256" key="7">
    <source>
        <dbReference type="ARBA" id="ARBA00023136"/>
    </source>
</evidence>
<keyword evidence="8" id="KW-0479">Metal-binding</keyword>
<evidence type="ECO:0000256" key="4">
    <source>
        <dbReference type="ARBA" id="ARBA00022741"/>
    </source>
</evidence>
<feature type="transmembrane region" description="Helical" evidence="11">
    <location>
        <begin position="408"/>
        <end position="435"/>
    </location>
</feature>
<dbReference type="GO" id="GO:0003676">
    <property type="term" value="F:nucleic acid binding"/>
    <property type="evidence" value="ECO:0007669"/>
    <property type="project" value="InterPro"/>
</dbReference>
<dbReference type="Gene3D" id="4.10.60.10">
    <property type="entry name" value="Zinc finger, CCHC-type"/>
    <property type="match status" value="1"/>
</dbReference>
<feature type="transmembrane region" description="Helical" evidence="11">
    <location>
        <begin position="444"/>
        <end position="466"/>
    </location>
</feature>
<feature type="compositionally biased region" description="Basic and acidic residues" evidence="10">
    <location>
        <begin position="780"/>
        <end position="791"/>
    </location>
</feature>
<dbReference type="PANTHER" id="PTHR48041:SF27">
    <property type="entry name" value="ABC TRANSPORTER G FAMILY MEMBER 8"/>
    <property type="match status" value="1"/>
</dbReference>
<dbReference type="Pfam" id="PF01061">
    <property type="entry name" value="ABC2_membrane"/>
    <property type="match status" value="1"/>
</dbReference>
<dbReference type="SMART" id="SM00382">
    <property type="entry name" value="AAA"/>
    <property type="match status" value="1"/>
</dbReference>
<organism evidence="14 15">
    <name type="scientific">Tetracentron sinense</name>
    <name type="common">Spur-leaf</name>
    <dbReference type="NCBI Taxonomy" id="13715"/>
    <lineage>
        <taxon>Eukaryota</taxon>
        <taxon>Viridiplantae</taxon>
        <taxon>Streptophyta</taxon>
        <taxon>Embryophyta</taxon>
        <taxon>Tracheophyta</taxon>
        <taxon>Spermatophyta</taxon>
        <taxon>Magnoliopsida</taxon>
        <taxon>Trochodendrales</taxon>
        <taxon>Trochodendraceae</taxon>
        <taxon>Tetracentron</taxon>
    </lineage>
</organism>
<dbReference type="SUPFAM" id="SSF57756">
    <property type="entry name" value="Retrovirus zinc finger-like domains"/>
    <property type="match status" value="1"/>
</dbReference>
<dbReference type="OrthoDB" id="66620at2759"/>
<comment type="subcellular location">
    <subcellularLocation>
        <location evidence="1">Membrane</location>
        <topology evidence="1">Multi-pass membrane protein</topology>
    </subcellularLocation>
</comment>
<keyword evidence="2" id="KW-0813">Transport</keyword>
<dbReference type="EMBL" id="JABCRI010000001">
    <property type="protein sequence ID" value="KAF8413249.1"/>
    <property type="molecule type" value="Genomic_DNA"/>
</dbReference>
<feature type="repeat" description="Solcar" evidence="9">
    <location>
        <begin position="907"/>
        <end position="1004"/>
    </location>
</feature>
<dbReference type="PROSITE" id="PS50893">
    <property type="entry name" value="ABC_TRANSPORTER_2"/>
    <property type="match status" value="1"/>
</dbReference>
<comment type="caution">
    <text evidence="14">The sequence shown here is derived from an EMBL/GenBank/DDBJ whole genome shotgun (WGS) entry which is preliminary data.</text>
</comment>
<protein>
    <submittedName>
        <fullName evidence="14">Uncharacterized protein</fullName>
    </submittedName>
</protein>
<evidence type="ECO:0000256" key="8">
    <source>
        <dbReference type="PROSITE-ProRule" id="PRU00047"/>
    </source>
</evidence>
<feature type="region of interest" description="Disordered" evidence="10">
    <location>
        <begin position="780"/>
        <end position="858"/>
    </location>
</feature>
<dbReference type="Pfam" id="PF00005">
    <property type="entry name" value="ABC_tran"/>
    <property type="match status" value="1"/>
</dbReference>
<dbReference type="PROSITE" id="PS00211">
    <property type="entry name" value="ABC_TRANSPORTER_1"/>
    <property type="match status" value="1"/>
</dbReference>
<dbReference type="InterPro" id="IPR027417">
    <property type="entry name" value="P-loop_NTPase"/>
</dbReference>
<keyword evidence="7 9" id="KW-0472">Membrane</keyword>
<dbReference type="PROSITE" id="PS50920">
    <property type="entry name" value="SOLCAR"/>
    <property type="match status" value="3"/>
</dbReference>
<dbReference type="InterPro" id="IPR036875">
    <property type="entry name" value="Znf_CCHC_sf"/>
</dbReference>
<feature type="domain" description="ABC transporter" evidence="13">
    <location>
        <begin position="15"/>
        <end position="264"/>
    </location>
</feature>
<keyword evidence="8" id="KW-0863">Zinc-finger</keyword>
<dbReference type="Pfam" id="PF19055">
    <property type="entry name" value="ABC2_membrane_7"/>
    <property type="match status" value="1"/>
</dbReference>
<name>A0A834ZSH5_TETSI</name>
<feature type="transmembrane region" description="Helical" evidence="11">
    <location>
        <begin position="472"/>
        <end position="494"/>
    </location>
</feature>
<dbReference type="GO" id="GO:0140359">
    <property type="term" value="F:ABC-type transporter activity"/>
    <property type="evidence" value="ECO:0007669"/>
    <property type="project" value="InterPro"/>
</dbReference>
<dbReference type="GO" id="GO:0008270">
    <property type="term" value="F:zinc ion binding"/>
    <property type="evidence" value="ECO:0007669"/>
    <property type="project" value="UniProtKB-KW"/>
</dbReference>
<proteinExistence type="predicted"/>
<evidence type="ECO:0000256" key="2">
    <source>
        <dbReference type="ARBA" id="ARBA00022448"/>
    </source>
</evidence>
<keyword evidence="5" id="KW-0067">ATP-binding</keyword>
<dbReference type="InterPro" id="IPR050352">
    <property type="entry name" value="ABCG_transporters"/>
</dbReference>
<dbReference type="Pfam" id="PF00153">
    <property type="entry name" value="Mito_carr"/>
    <property type="match status" value="4"/>
</dbReference>
<evidence type="ECO:0000256" key="9">
    <source>
        <dbReference type="PROSITE-ProRule" id="PRU00282"/>
    </source>
</evidence>
<evidence type="ECO:0000256" key="10">
    <source>
        <dbReference type="SAM" id="MobiDB-lite"/>
    </source>
</evidence>
<dbReference type="InterPro" id="IPR013525">
    <property type="entry name" value="ABC2_TM"/>
</dbReference>
<dbReference type="SUPFAM" id="SSF52540">
    <property type="entry name" value="P-loop containing nucleoside triphosphate hydrolases"/>
    <property type="match status" value="1"/>
</dbReference>
<evidence type="ECO:0000313" key="14">
    <source>
        <dbReference type="EMBL" id="KAF8413249.1"/>
    </source>
</evidence>
<keyword evidence="6 11" id="KW-1133">Transmembrane helix</keyword>
<feature type="domain" description="CCHC-type" evidence="12">
    <location>
        <begin position="594"/>
        <end position="608"/>
    </location>
</feature>
<sequence length="1322" mass="146053">MEEHSPPPPLRSYTVTASSISYTKSSTTTNAATFLLQPCPASPPTYILRDISLTAHPSQVLAIVGPSGAGKSTLLDILAARTSPTHGSLLLNSSPLNPSSFRKLSAYVPQHDACLPLLTVSETFAFAACLLIPNSSQISSTVVSLLTELRLSHLAHTRLADGLSGGERRRVSIGLSLLHDPAVLLLDEPTSGLDSSSAFNVMQTLKSIAVSRRRTVVLSIHQPSFKILSIIDSILFLSKGTVVHHGTTSSLEIFLLSNGFTVPPQLNALEYAMEILNQLQDNKPITFTPPSLPPDPLPSENDTREIRYKSSRIHEILTLYNRFWKIIYRTKQLLLTNTLEALGIGIVLGTIYIHMGFDKQGMQKRLGLFAFTLTFLLSSTTETLPIFINERPILLRETSSGVYRLSSHLIANTLVFLPYLLAIAIIYSVSVYFLVGLCATWQAFAYFVLVIWIIVLMANSFVLFLSSLAPNYIAGTSLVTISLGGFFLFSGYFISTESLPKYWLFMHFFSMYKYALDALLINEYSCLVSRCLIWYEENKTCMMTGRDVLERRGLHERQSPHVLASEDRGRAPYREQYVREKSKPRSKSRSKIVCHYCGKTGHIKRQCRVFKRDNKERKVKEKGGETVTTVASDSSLLVVEDNDNCLNLTNFDIDWVVYSGASYHSSPCRDLFISYKSGKFGVVHMGNQGTSQIISMGSICIETSTRTKLMLKEVRHVPDLRINLIFTGKLDDEGYTTIFRDASDGKLHRSRDVVFREDQNIEDFDESIRRKVVGEREERAITIPQEHHDVSDASIPNKQDGEIEEQHEEEEPHGEDEPEHVHDVEDNENEGEQPPLDEPAMLEPRRSTRVPKPSTRYPSSEYVMMTDYGEPESFEEAQENLAELHDPIYASTGAEIGVTSTSHDDGFGFWKFMLAGSVAGMVEHMAMFPVDTLKTRMQMLGASSSSSSGAASSTHRSVNVGRFLASIMRNEGPLGLYRGIGAMGIGAGPAHAVYFSVYEICKEKLGGNLPGHHPLVHATSGVVATTASDAVLTPMDVVKQRLQLRSSPYRGVRDCVVRMFKEEGLRAFYASYRTTVVMNAPFTAVHFSTYEAVKKVLNEISPEIASEEQILVHITAGGAAGALAGAVTTPLDVVKTRLQCQQFDQGKRDDNGVAGMVKLAREDGYRKAKIAGLQLQPGESSLSYWTKGVCGADTFSSSSIRMALKQIVAKEGPQALLRGLKPRVLFHAPAAAICWSTSSQLNTMWVESLPRVDALEKSLFKVAENFVGVSIASMPSSVEFILASMGDKHTRGGLLAEQPRSMTQIVHHGSTYTEAVLVSDVL</sequence>
<dbReference type="InterPro" id="IPR018108">
    <property type="entry name" value="MCP_transmembrane"/>
</dbReference>
<dbReference type="InterPro" id="IPR023395">
    <property type="entry name" value="MCP_dom_sf"/>
</dbReference>
<keyword evidence="8" id="KW-0862">Zinc</keyword>
<dbReference type="FunFam" id="3.40.50.300:FF:001473">
    <property type="entry name" value="ATP-binding cassette transporter"/>
    <property type="match status" value="1"/>
</dbReference>
<feature type="compositionally biased region" description="Acidic residues" evidence="10">
    <location>
        <begin position="802"/>
        <end position="818"/>
    </location>
</feature>
<dbReference type="InterPro" id="IPR043926">
    <property type="entry name" value="ABCG_dom"/>
</dbReference>
<dbReference type="Gene3D" id="1.50.40.10">
    <property type="entry name" value="Mitochondrial carrier domain"/>
    <property type="match status" value="1"/>
</dbReference>
<evidence type="ECO:0000256" key="11">
    <source>
        <dbReference type="SAM" id="Phobius"/>
    </source>
</evidence>
<dbReference type="GO" id="GO:0005524">
    <property type="term" value="F:ATP binding"/>
    <property type="evidence" value="ECO:0007669"/>
    <property type="project" value="UniProtKB-KW"/>
</dbReference>
<evidence type="ECO:0000313" key="15">
    <source>
        <dbReference type="Proteomes" id="UP000655225"/>
    </source>
</evidence>
<dbReference type="Proteomes" id="UP000655225">
    <property type="component" value="Unassembled WGS sequence"/>
</dbReference>
<keyword evidence="3 9" id="KW-0812">Transmembrane</keyword>
<gene>
    <name evidence="14" type="ORF">HHK36_001225</name>
</gene>
<keyword evidence="15" id="KW-1185">Reference proteome</keyword>
<feature type="transmembrane region" description="Helical" evidence="11">
    <location>
        <begin position="366"/>
        <end position="388"/>
    </location>
</feature>
<feature type="transmembrane region" description="Helical" evidence="11">
    <location>
        <begin position="333"/>
        <end position="354"/>
    </location>
</feature>
<dbReference type="SUPFAM" id="SSF103506">
    <property type="entry name" value="Mitochondrial carrier"/>
    <property type="match status" value="1"/>
</dbReference>
<dbReference type="InterPro" id="IPR003439">
    <property type="entry name" value="ABC_transporter-like_ATP-bd"/>
</dbReference>
<feature type="repeat" description="Solcar" evidence="9">
    <location>
        <begin position="1108"/>
        <end position="1244"/>
    </location>
</feature>
<dbReference type="InterPro" id="IPR017871">
    <property type="entry name" value="ABC_transporter-like_CS"/>
</dbReference>
<evidence type="ECO:0000256" key="5">
    <source>
        <dbReference type="ARBA" id="ARBA00022840"/>
    </source>
</evidence>
<evidence type="ECO:0000256" key="3">
    <source>
        <dbReference type="ARBA" id="ARBA00022692"/>
    </source>
</evidence>
<dbReference type="Pfam" id="PF00098">
    <property type="entry name" value="zf-CCHC"/>
    <property type="match status" value="1"/>
</dbReference>
<dbReference type="GO" id="GO:0016887">
    <property type="term" value="F:ATP hydrolysis activity"/>
    <property type="evidence" value="ECO:0007669"/>
    <property type="project" value="InterPro"/>
</dbReference>
<accession>A0A834ZSH5</accession>
<dbReference type="PROSITE" id="PS50158">
    <property type="entry name" value="ZF_CCHC"/>
    <property type="match status" value="1"/>
</dbReference>
<keyword evidence="4" id="KW-0547">Nucleotide-binding</keyword>
<feature type="repeat" description="Solcar" evidence="9">
    <location>
        <begin position="1012"/>
        <end position="1096"/>
    </location>
</feature>
<dbReference type="InterPro" id="IPR003593">
    <property type="entry name" value="AAA+_ATPase"/>
</dbReference>
<dbReference type="Gene3D" id="3.40.50.300">
    <property type="entry name" value="P-loop containing nucleotide triphosphate hydrolases"/>
    <property type="match status" value="1"/>
</dbReference>